<evidence type="ECO:0000256" key="6">
    <source>
        <dbReference type="ARBA" id="ARBA00023139"/>
    </source>
</evidence>
<dbReference type="Proteomes" id="UP000613066">
    <property type="component" value="Unassembled WGS sequence"/>
</dbReference>
<feature type="compositionally biased region" description="Basic residues" evidence="8">
    <location>
        <begin position="449"/>
        <end position="459"/>
    </location>
</feature>
<evidence type="ECO:0000256" key="4">
    <source>
        <dbReference type="ARBA" id="ARBA00022707"/>
    </source>
</evidence>
<feature type="compositionally biased region" description="Basic and acidic residues" evidence="8">
    <location>
        <begin position="479"/>
        <end position="490"/>
    </location>
</feature>
<dbReference type="EMBL" id="WBMW01002252">
    <property type="protein sequence ID" value="NXC42571.1"/>
    <property type="molecule type" value="Genomic_DNA"/>
</dbReference>
<proteinExistence type="inferred from homology"/>
<dbReference type="OrthoDB" id="9942562at2759"/>
<protein>
    <submittedName>
        <fullName evidence="9">RFTN1 protein</fullName>
    </submittedName>
</protein>
<dbReference type="InterPro" id="IPR028169">
    <property type="entry name" value="Raftlin"/>
</dbReference>
<sequence length="592" mass="64428">MGCGLNKLEKHDEKRPGNIYSTLKRPQVETKIDVSYEYRFLDFTTLNDAELPGSSAIKLSSLRDLPAQLQELYQQGFVLAAVHPFVQPTDEKEKTPQEQIFRAVLIKKTERSPKGDIRSEGYILEVECCSSLNQLSDKKEIPDFIKKIQDAASQGLKFVGIIPQCHSQKNCLVSSSLTPATSDSVQSRDNKNVSNCSEDHASLDGEKIDGINGCSTPAPGEENADQCATSREGCRGEGQAAGEPNCKSAKGSEEQPEHPGGREVPDAQNGVAENETPARCSKPLSGKTEIFALFNKPKTPQRCSQYYTVTIPMRISRNGQTVNSLEANWLEHMTDHFRKGGSLVNAIFSLGMVNDSLHGTMDGVFLFEDVAVEDNKTMQGYDAIVVEQWTVLKGTEVQTDYVPLLNSLAMYGWQLTCVLPTPIVKTNREGNLSTKQIVFLQRPSLPQKAKKKESKFHWRFSKEDMHHKQTKKSGKAKLTSREKQMAEKQEFEVVENTRNLAAQLSAAAGPGPEQQQDGVIDLGDEAAGADGRGTRHDGATKGPHPASGDTGGSEAQACPGQEQEAAGQDCAPGPDGCQGSDGAAVDVEPSCE</sequence>
<evidence type="ECO:0000313" key="9">
    <source>
        <dbReference type="EMBL" id="NXC42571.1"/>
    </source>
</evidence>
<feature type="non-terminal residue" evidence="9">
    <location>
        <position position="1"/>
    </location>
</feature>
<keyword evidence="6" id="KW-0564">Palmitate</keyword>
<comment type="similarity">
    <text evidence="2">Belongs to the raftlin family.</text>
</comment>
<reference evidence="9" key="1">
    <citation type="submission" date="2019-09" db="EMBL/GenBank/DDBJ databases">
        <title>Bird 10,000 Genomes (B10K) Project - Family phase.</title>
        <authorList>
            <person name="Zhang G."/>
        </authorList>
    </citation>
    <scope>NUCLEOTIDE SEQUENCE</scope>
    <source>
        <strain evidence="9">B10K-DU-001-08</strain>
        <tissue evidence="9">Muscle</tissue>
    </source>
</reference>
<comment type="subcellular location">
    <subcellularLocation>
        <location evidence="1">Cell membrane</location>
        <topology evidence="1">Lipid-anchor</topology>
    </subcellularLocation>
</comment>
<feature type="region of interest" description="Disordered" evidence="8">
    <location>
        <begin position="449"/>
        <end position="490"/>
    </location>
</feature>
<evidence type="ECO:0000313" key="10">
    <source>
        <dbReference type="Proteomes" id="UP000613066"/>
    </source>
</evidence>
<comment type="caution">
    <text evidence="9">The sequence shown here is derived from an EMBL/GenBank/DDBJ whole genome shotgun (WGS) entry which is preliminary data.</text>
</comment>
<evidence type="ECO:0000256" key="5">
    <source>
        <dbReference type="ARBA" id="ARBA00023136"/>
    </source>
</evidence>
<evidence type="ECO:0000256" key="2">
    <source>
        <dbReference type="ARBA" id="ARBA00006390"/>
    </source>
</evidence>
<accession>A0A851NJS9</accession>
<dbReference type="PANTHER" id="PTHR17601">
    <property type="entry name" value="RAFTLIN-RELATED"/>
    <property type="match status" value="1"/>
</dbReference>
<feature type="compositionally biased region" description="Basic and acidic residues" evidence="8">
    <location>
        <begin position="250"/>
        <end position="265"/>
    </location>
</feature>
<keyword evidence="7" id="KW-0449">Lipoprotein</keyword>
<evidence type="ECO:0000256" key="3">
    <source>
        <dbReference type="ARBA" id="ARBA00022475"/>
    </source>
</evidence>
<keyword evidence="5" id="KW-0472">Membrane</keyword>
<evidence type="ECO:0000256" key="7">
    <source>
        <dbReference type="ARBA" id="ARBA00023288"/>
    </source>
</evidence>
<name>A0A851NJS9_9GALL</name>
<evidence type="ECO:0000256" key="1">
    <source>
        <dbReference type="ARBA" id="ARBA00004193"/>
    </source>
</evidence>
<dbReference type="AlphaFoldDB" id="A0A851NJS9"/>
<dbReference type="PANTHER" id="PTHR17601:SF3">
    <property type="entry name" value="RAFTLIN"/>
    <property type="match status" value="1"/>
</dbReference>
<evidence type="ECO:0000256" key="8">
    <source>
        <dbReference type="SAM" id="MobiDB-lite"/>
    </source>
</evidence>
<organism evidence="9 10">
    <name type="scientific">Penelope pileata</name>
    <dbReference type="NCBI Taxonomy" id="1118817"/>
    <lineage>
        <taxon>Eukaryota</taxon>
        <taxon>Metazoa</taxon>
        <taxon>Chordata</taxon>
        <taxon>Craniata</taxon>
        <taxon>Vertebrata</taxon>
        <taxon>Euteleostomi</taxon>
        <taxon>Archelosauria</taxon>
        <taxon>Archosauria</taxon>
        <taxon>Dinosauria</taxon>
        <taxon>Saurischia</taxon>
        <taxon>Theropoda</taxon>
        <taxon>Coelurosauria</taxon>
        <taxon>Aves</taxon>
        <taxon>Neognathae</taxon>
        <taxon>Galloanserae</taxon>
        <taxon>Galliformes</taxon>
        <taxon>Cracidae</taxon>
        <taxon>Penelope</taxon>
    </lineage>
</organism>
<keyword evidence="3" id="KW-1003">Cell membrane</keyword>
<feature type="compositionally biased region" description="Basic and acidic residues" evidence="8">
    <location>
        <begin position="186"/>
        <end position="209"/>
    </location>
</feature>
<keyword evidence="4" id="KW-0519">Myristate</keyword>
<dbReference type="GO" id="GO:0005886">
    <property type="term" value="C:plasma membrane"/>
    <property type="evidence" value="ECO:0007669"/>
    <property type="project" value="UniProtKB-SubCell"/>
</dbReference>
<feature type="region of interest" description="Disordered" evidence="8">
    <location>
        <begin position="524"/>
        <end position="592"/>
    </location>
</feature>
<feature type="region of interest" description="Disordered" evidence="8">
    <location>
        <begin position="177"/>
        <end position="282"/>
    </location>
</feature>
<dbReference type="Pfam" id="PF15250">
    <property type="entry name" value="Raftlin"/>
    <property type="match status" value="1"/>
</dbReference>
<keyword evidence="10" id="KW-1185">Reference proteome</keyword>
<feature type="non-terminal residue" evidence="9">
    <location>
        <position position="592"/>
    </location>
</feature>
<gene>
    <name evidence="9" type="primary">Rftn1</name>
    <name evidence="9" type="ORF">PENPIL_R09710</name>
</gene>